<dbReference type="SMART" id="SM00220">
    <property type="entry name" value="S_TKc"/>
    <property type="match status" value="1"/>
</dbReference>
<dbReference type="SMART" id="SM00387">
    <property type="entry name" value="HATPase_c"/>
    <property type="match status" value="1"/>
</dbReference>
<dbReference type="GO" id="GO:0005524">
    <property type="term" value="F:ATP binding"/>
    <property type="evidence" value="ECO:0007669"/>
    <property type="project" value="InterPro"/>
</dbReference>
<keyword evidence="4" id="KW-0902">Two-component regulatory system</keyword>
<feature type="domain" description="Protein kinase" evidence="5">
    <location>
        <begin position="9"/>
        <end position="273"/>
    </location>
</feature>
<dbReference type="Pfam" id="PF02518">
    <property type="entry name" value="HATPase_c"/>
    <property type="match status" value="1"/>
</dbReference>
<dbReference type="InterPro" id="IPR000719">
    <property type="entry name" value="Prot_kinase_dom"/>
</dbReference>
<dbReference type="InterPro" id="IPR004358">
    <property type="entry name" value="Sig_transdc_His_kin-like_C"/>
</dbReference>
<dbReference type="InterPro" id="IPR011990">
    <property type="entry name" value="TPR-like_helical_dom_sf"/>
</dbReference>
<dbReference type="InterPro" id="IPR003018">
    <property type="entry name" value="GAF"/>
</dbReference>
<dbReference type="InterPro" id="IPR036890">
    <property type="entry name" value="HATPase_C_sf"/>
</dbReference>
<comment type="catalytic activity">
    <reaction evidence="1">
        <text>ATP + protein L-histidine = ADP + protein N-phospho-L-histidine.</text>
        <dbReference type="EC" id="2.7.13.3"/>
    </reaction>
</comment>
<evidence type="ECO:0000256" key="3">
    <source>
        <dbReference type="ARBA" id="ARBA00022777"/>
    </source>
</evidence>
<dbReference type="SMART" id="SM00065">
    <property type="entry name" value="GAF"/>
    <property type="match status" value="1"/>
</dbReference>
<dbReference type="InterPro" id="IPR003594">
    <property type="entry name" value="HATPase_dom"/>
</dbReference>
<dbReference type="SUPFAM" id="SSF48452">
    <property type="entry name" value="TPR-like"/>
    <property type="match status" value="1"/>
</dbReference>
<comment type="caution">
    <text evidence="7">The sequence shown here is derived from an EMBL/GenBank/DDBJ whole genome shotgun (WGS) entry which is preliminary data.</text>
</comment>
<dbReference type="InterPro" id="IPR041664">
    <property type="entry name" value="AAA_16"/>
</dbReference>
<dbReference type="GO" id="GO:0000160">
    <property type="term" value="P:phosphorelay signal transduction system"/>
    <property type="evidence" value="ECO:0007669"/>
    <property type="project" value="UniProtKB-KW"/>
</dbReference>
<dbReference type="EC" id="2.7.13.3" evidence="2"/>
<dbReference type="PROSITE" id="PS50109">
    <property type="entry name" value="HIS_KIN"/>
    <property type="match status" value="1"/>
</dbReference>
<dbReference type="Gene3D" id="1.10.510.10">
    <property type="entry name" value="Transferase(Phosphotransferase) domain 1"/>
    <property type="match status" value="1"/>
</dbReference>
<keyword evidence="3 7" id="KW-0418">Kinase</keyword>
<evidence type="ECO:0000256" key="2">
    <source>
        <dbReference type="ARBA" id="ARBA00012438"/>
    </source>
</evidence>
<dbReference type="InterPro" id="IPR008271">
    <property type="entry name" value="Ser/Thr_kinase_AS"/>
</dbReference>
<dbReference type="PANTHER" id="PTHR43642">
    <property type="entry name" value="HYBRID SIGNAL TRANSDUCTION HISTIDINE KINASE G"/>
    <property type="match status" value="1"/>
</dbReference>
<dbReference type="EMBL" id="JAALHA020000015">
    <property type="protein sequence ID" value="MDR9897907.1"/>
    <property type="molecule type" value="Genomic_DNA"/>
</dbReference>
<dbReference type="Gene3D" id="1.10.287.130">
    <property type="match status" value="1"/>
</dbReference>
<dbReference type="InterPro" id="IPR005467">
    <property type="entry name" value="His_kinase_dom"/>
</dbReference>
<accession>A0AAP5IAE4</accession>
<dbReference type="Pfam" id="PF01590">
    <property type="entry name" value="GAF"/>
    <property type="match status" value="1"/>
</dbReference>
<evidence type="ECO:0000313" key="7">
    <source>
        <dbReference type="EMBL" id="MDR9897907.1"/>
    </source>
</evidence>
<proteinExistence type="predicted"/>
<dbReference type="Gene3D" id="3.30.450.40">
    <property type="match status" value="1"/>
</dbReference>
<evidence type="ECO:0000259" key="6">
    <source>
        <dbReference type="PROSITE" id="PS50109"/>
    </source>
</evidence>
<dbReference type="PROSITE" id="PS50011">
    <property type="entry name" value="PROTEIN_KINASE_DOM"/>
    <property type="match status" value="1"/>
</dbReference>
<dbReference type="Gene3D" id="3.40.50.300">
    <property type="entry name" value="P-loop containing nucleotide triphosphate hydrolases"/>
    <property type="match status" value="1"/>
</dbReference>
<sequence>MGLLTIAGYELREQLYNGYRSLVYRGIREVDSLPVVIKLLKNPYPSFSELVKFRNQYTIAKNLNHPGIIQTYSLETYRNGYTLVMEDFGGISLKDYFINNNHVGCLDEFLEIATDLSNTLDYLMGHGVIHKDIKPANIVINPETKQVKLIDFSIASLLPRETQTLISPNILEGTLGYISPEQTGRINRGIDYRTDFYSLGVTFYELLTQELPFQSEDAMELVYSHIAKMPMALKNREEIPQVLSDIVMKLMAKDASDRYQSALGLKYDLEKCLVQIQETGKIEDFVIAQKDVCARFTIPDKLYGREAEVETVLQGFERVNTGATEMMLVTGFSGIGKTAVVNEVHKPIVRQRGYLIKGKFDQFQRNIPFSAFVQAFRDLMGQLLTESDFHIQQWKNRILDAVGHNGQVIIEVIPELETIIGQQPPTPQLSGIAAQNRFNLLFQKFVHIFTTAEHPLVIFLDDLQWADSASLKLIELLMSESAQGYLLLIGAYRDNEVSAAHPLMLSLAKITKSQATVNTITLNPLSNDSLNQLIADTLSCATEIAQPLTQLVYQKTSGNPFFSRQFLKALYEDGLIKFDYEQGNWQCNTTEVKALAVTDNVVEFMALQLQKLPEDTQSVLRLAACVGNQFDLATLAIISQQSEIETAAALWQALHSGLILPTSEIYKFYIEQSIQDVKPNSQIVNYKFLHDRIQQAAYSLIPPDETAAVHLSIGRLLQKHTNIDERELQLFKIVNQLNRGRSLINDATEREELAHLNKRAGTKARTSSAYDAAMNYLNTGLQLLSPQCWQNQYDLSLELHQLAAEVTYLCGHYDQLTKLLAIGLQQSHHLLDRAKFYEIQVLALIAQHQARAAVDYACKILPNFGVHMPQKPSQLQIILGFFATLYHMSSKTPRDLLKLPPMSDPYKLAAMSLLTVMGSAAAIGMPEILPFTTFKAIPIYLRYGNIPKSSMAYMIYAFLLCERIGRIDAGYAFGKAAIKLCHQTSSREALAPTLFLWNRFIAYRKESLHSLSPLLLEAYEISLEVGNLEYAAYNLCVYFAQTFFIKQNLVDLALEAITSRLAIQKLQQSVMVMLQDLCCQIMENLITAPDDVCQLVGRFFDETVVQDREVQVYTSLFKTLLAFWFNRYELAIEQAAIVEKLLGNLDGTFFKTLFYFYDALLSLAVYPDLTSARQKVALAKVKTTRQRLAVLAKSAPMNYHHQQLLLEAEYLRVLGKLSQAIDFYDRSISGAKENGYIQQEALANELAAKFYLDWGKQKVAQTYMQQAYYCYARWGALAKIRDLEKRYPQLLNTILQSASASSLKGSSTTIQATASNSSSNISSLLDLDTIVKISQSFTSEIHLERLVEQVMQAVVSNAGADKGALILNDQNILTVVSQYVNSQVLDFEIQPLDSCLELPISIVHYVARTLKFTIANAEIPDIFSRDPYFSNHSPQSLLCTPILKQGQLIAVLYLENNLTSFAFTRDRLEILNLLCTQAAISLENASLYNTLEHKVIERTCELSQALNDLKAAQKKLVESEKMAALGGLVAGIAHEINTPVGIGITVASTLAEETKIFKAAITEGQLKKSVLNSYLNTAQECSTIMLTNLQRAGELIQSFKQVAVDQTHLEQRQISLKSYIDDILTSLSPKLRQAGHSLTVTGDESIQIFSYPGAISQMLVNLLNNSLEHAYPTRNPGHLEIHISETHEDVTLVYSDDGCGIPRQALEKIFEPFFTTARSRGGSGLGLHIVYNLVTQKLGGGINVESQVGQGTVFTIKLPRSL</sequence>
<evidence type="ECO:0000313" key="8">
    <source>
        <dbReference type="Proteomes" id="UP000667802"/>
    </source>
</evidence>
<name>A0AAP5IAE4_9CYAN</name>
<dbReference type="InterPro" id="IPR011009">
    <property type="entry name" value="Kinase-like_dom_sf"/>
</dbReference>
<feature type="domain" description="Histidine kinase" evidence="6">
    <location>
        <begin position="1531"/>
        <end position="1762"/>
    </location>
</feature>
<dbReference type="GO" id="GO:0004673">
    <property type="term" value="F:protein histidine kinase activity"/>
    <property type="evidence" value="ECO:0007669"/>
    <property type="project" value="UniProtKB-EC"/>
</dbReference>
<dbReference type="SUPFAM" id="SSF55781">
    <property type="entry name" value="GAF domain-like"/>
    <property type="match status" value="1"/>
</dbReference>
<dbReference type="Pfam" id="PF13191">
    <property type="entry name" value="AAA_16"/>
    <property type="match status" value="1"/>
</dbReference>
<gene>
    <name evidence="7" type="ORF">G7B40_025585</name>
</gene>
<dbReference type="InterPro" id="IPR053159">
    <property type="entry name" value="Hybrid_Histidine_Kinase"/>
</dbReference>
<dbReference type="Proteomes" id="UP000667802">
    <property type="component" value="Unassembled WGS sequence"/>
</dbReference>
<dbReference type="SUPFAM" id="SSF55874">
    <property type="entry name" value="ATPase domain of HSP90 chaperone/DNA topoisomerase II/histidine kinase"/>
    <property type="match status" value="1"/>
</dbReference>
<dbReference type="SUPFAM" id="SSF52540">
    <property type="entry name" value="P-loop containing nucleoside triphosphate hydrolases"/>
    <property type="match status" value="1"/>
</dbReference>
<protein>
    <recommendedName>
        <fullName evidence="2">histidine kinase</fullName>
        <ecNumber evidence="2">2.7.13.3</ecNumber>
    </recommendedName>
</protein>
<keyword evidence="8" id="KW-1185">Reference proteome</keyword>
<dbReference type="SUPFAM" id="SSF56112">
    <property type="entry name" value="Protein kinase-like (PK-like)"/>
    <property type="match status" value="1"/>
</dbReference>
<dbReference type="RefSeq" id="WP_208344561.1">
    <property type="nucleotide sequence ID" value="NZ_CAWQFN010000514.1"/>
</dbReference>
<keyword evidence="3 7" id="KW-0808">Transferase</keyword>
<evidence type="ECO:0000256" key="4">
    <source>
        <dbReference type="ARBA" id="ARBA00023012"/>
    </source>
</evidence>
<evidence type="ECO:0000256" key="1">
    <source>
        <dbReference type="ARBA" id="ARBA00000085"/>
    </source>
</evidence>
<dbReference type="Gene3D" id="3.30.565.10">
    <property type="entry name" value="Histidine kinase-like ATPase, C-terminal domain"/>
    <property type="match status" value="1"/>
</dbReference>
<dbReference type="InterPro" id="IPR029016">
    <property type="entry name" value="GAF-like_dom_sf"/>
</dbReference>
<dbReference type="PRINTS" id="PR00344">
    <property type="entry name" value="BCTRLSENSOR"/>
</dbReference>
<organism evidence="7 8">
    <name type="scientific">Aetokthonos hydrillicola Thurmond2011</name>
    <dbReference type="NCBI Taxonomy" id="2712845"/>
    <lineage>
        <taxon>Bacteria</taxon>
        <taxon>Bacillati</taxon>
        <taxon>Cyanobacteriota</taxon>
        <taxon>Cyanophyceae</taxon>
        <taxon>Nostocales</taxon>
        <taxon>Hapalosiphonaceae</taxon>
        <taxon>Aetokthonos</taxon>
    </lineage>
</organism>
<reference evidence="8" key="1">
    <citation type="journal article" date="2021" name="Science">
        <title>Hunting the eagle killer: A cyanobacterial neurotoxin causes vacuolar myelinopathy.</title>
        <authorList>
            <person name="Breinlinger S."/>
            <person name="Phillips T.J."/>
            <person name="Haram B.N."/>
            <person name="Mares J."/>
            <person name="Martinez Yerena J.A."/>
            <person name="Hrouzek P."/>
            <person name="Sobotka R."/>
            <person name="Henderson W.M."/>
            <person name="Schmieder P."/>
            <person name="Williams S.M."/>
            <person name="Lauderdale J.D."/>
            <person name="Wilde H.D."/>
            <person name="Gerrin W."/>
            <person name="Kust A."/>
            <person name="Washington J.W."/>
            <person name="Wagner C."/>
            <person name="Geier B."/>
            <person name="Liebeke M."/>
            <person name="Enke H."/>
            <person name="Niedermeyer T.H.J."/>
            <person name="Wilde S.B."/>
        </authorList>
    </citation>
    <scope>NUCLEOTIDE SEQUENCE [LARGE SCALE GENOMIC DNA]</scope>
    <source>
        <strain evidence="8">Thurmond2011</strain>
    </source>
</reference>
<dbReference type="Pfam" id="PF00069">
    <property type="entry name" value="Pkinase"/>
    <property type="match status" value="1"/>
</dbReference>
<evidence type="ECO:0000259" key="5">
    <source>
        <dbReference type="PROSITE" id="PS50011"/>
    </source>
</evidence>
<dbReference type="CDD" id="cd14014">
    <property type="entry name" value="STKc_PknB_like"/>
    <property type="match status" value="1"/>
</dbReference>
<dbReference type="CDD" id="cd00075">
    <property type="entry name" value="HATPase"/>
    <property type="match status" value="1"/>
</dbReference>
<dbReference type="InterPro" id="IPR027417">
    <property type="entry name" value="P-loop_NTPase"/>
</dbReference>
<dbReference type="PANTHER" id="PTHR43642:SF1">
    <property type="entry name" value="HYBRID SIGNAL TRANSDUCTION HISTIDINE KINASE G"/>
    <property type="match status" value="1"/>
</dbReference>
<dbReference type="PROSITE" id="PS00108">
    <property type="entry name" value="PROTEIN_KINASE_ST"/>
    <property type="match status" value="1"/>
</dbReference>